<dbReference type="InterPro" id="IPR036291">
    <property type="entry name" value="NAD(P)-bd_dom_sf"/>
</dbReference>
<dbReference type="PANTHER" id="PTHR43658:SF8">
    <property type="entry name" value="17-BETA-HYDROXYSTEROID DEHYDROGENASE 14-RELATED"/>
    <property type="match status" value="1"/>
</dbReference>
<dbReference type="AlphaFoldDB" id="A0A0D8N2J2"/>
<dbReference type="SUPFAM" id="SSF51735">
    <property type="entry name" value="NAD(P)-binding Rossmann-fold domains"/>
    <property type="match status" value="1"/>
</dbReference>
<accession>A0A0D8N2J2</accession>
<dbReference type="PRINTS" id="PR00081">
    <property type="entry name" value="GDHRDH"/>
</dbReference>
<dbReference type="PRINTS" id="PR00080">
    <property type="entry name" value="SDRFAMILY"/>
</dbReference>
<proteinExistence type="inferred from homology"/>
<evidence type="ECO:0000256" key="1">
    <source>
        <dbReference type="ARBA" id="ARBA00006484"/>
    </source>
</evidence>
<dbReference type="Gene3D" id="3.40.50.720">
    <property type="entry name" value="NAD(P)-binding Rossmann-like Domain"/>
    <property type="match status" value="1"/>
</dbReference>
<dbReference type="FunFam" id="3.40.50.720:FF:000173">
    <property type="entry name" value="3-oxoacyl-[acyl-carrier protein] reductase"/>
    <property type="match status" value="1"/>
</dbReference>
<organism evidence="3 4">
    <name type="scientific">Photobacterium leiognathi</name>
    <dbReference type="NCBI Taxonomy" id="553611"/>
    <lineage>
        <taxon>Bacteria</taxon>
        <taxon>Pseudomonadati</taxon>
        <taxon>Pseudomonadota</taxon>
        <taxon>Gammaproteobacteria</taxon>
        <taxon>Vibrionales</taxon>
        <taxon>Vibrionaceae</taxon>
        <taxon>Photobacterium</taxon>
    </lineage>
</organism>
<comment type="similarity">
    <text evidence="1">Belongs to the short-chain dehydrogenases/reductases (SDR) family.</text>
</comment>
<dbReference type="STRING" id="553611.GCA_001557755_03179"/>
<evidence type="ECO:0000256" key="2">
    <source>
        <dbReference type="ARBA" id="ARBA00023002"/>
    </source>
</evidence>
<keyword evidence="2" id="KW-0560">Oxidoreductase</keyword>
<dbReference type="Pfam" id="PF13561">
    <property type="entry name" value="adh_short_C2"/>
    <property type="match status" value="1"/>
</dbReference>
<dbReference type="NCBIfam" id="NF006072">
    <property type="entry name" value="PRK08217.1"/>
    <property type="match status" value="1"/>
</dbReference>
<name>A0A0D8N2J2_PHOLE</name>
<gene>
    <name evidence="3" type="ORF">CTM89_12020</name>
</gene>
<dbReference type="InterPro" id="IPR002347">
    <property type="entry name" value="SDR_fam"/>
</dbReference>
<dbReference type="EMBL" id="PYOJ01000013">
    <property type="protein sequence ID" value="PSV89421.1"/>
    <property type="molecule type" value="Genomic_DNA"/>
</dbReference>
<reference evidence="3 4" key="1">
    <citation type="submission" date="2018-03" db="EMBL/GenBank/DDBJ databases">
        <title>Whole genome sequencing of Histamine producing bacteria.</title>
        <authorList>
            <person name="Butler K."/>
        </authorList>
    </citation>
    <scope>NUCLEOTIDE SEQUENCE [LARGE SCALE GENOMIC DNA]</scope>
    <source>
        <strain evidence="3 4">ATCC 33979</strain>
    </source>
</reference>
<dbReference type="InterPro" id="IPR020904">
    <property type="entry name" value="Sc_DH/Rdtase_CS"/>
</dbReference>
<evidence type="ECO:0000313" key="3">
    <source>
        <dbReference type="EMBL" id="PSV89421.1"/>
    </source>
</evidence>
<protein>
    <submittedName>
        <fullName evidence="3">KR domain-containing protein</fullName>
    </submittedName>
</protein>
<dbReference type="Proteomes" id="UP000240410">
    <property type="component" value="Unassembled WGS sequence"/>
</dbReference>
<dbReference type="GO" id="GO:0016491">
    <property type="term" value="F:oxidoreductase activity"/>
    <property type="evidence" value="ECO:0007669"/>
    <property type="project" value="UniProtKB-KW"/>
</dbReference>
<sequence>MEIENSVVVVTGASQGLGQMMAVTLAQMGAQLALIDINSVGLRKTQDQCHMLNSKAMVYEADVTNEDEVVQAFTRIVEDFGHINVLINNAGILDDGLLVCGKNNTLRKMPLDQFQTVMDVNVTGTFLCGREAAEKMIETESQGVIINISSIARAGTFGQTSYAASKAAVATMAVGWSKELAKYGIRVAAIAPGLIDTPLAEQLEPEILETLKASVPLERIGDPEDIAHTVKYIIENDYFTGRILEVDGGLRL</sequence>
<dbReference type="PROSITE" id="PS00061">
    <property type="entry name" value="ADH_SHORT"/>
    <property type="match status" value="1"/>
</dbReference>
<dbReference type="PANTHER" id="PTHR43658">
    <property type="entry name" value="SHORT-CHAIN DEHYDROGENASE/REDUCTASE"/>
    <property type="match status" value="1"/>
</dbReference>
<dbReference type="RefSeq" id="WP_008989442.1">
    <property type="nucleotide sequence ID" value="NZ_JADQAT010000052.1"/>
</dbReference>
<comment type="caution">
    <text evidence="3">The sequence shown here is derived from an EMBL/GenBank/DDBJ whole genome shotgun (WGS) entry which is preliminary data.</text>
</comment>
<dbReference type="OrthoDB" id="20590at2"/>
<evidence type="ECO:0000313" key="4">
    <source>
        <dbReference type="Proteomes" id="UP000240410"/>
    </source>
</evidence>